<dbReference type="RefSeq" id="WP_386096194.1">
    <property type="nucleotide sequence ID" value="NZ_JBHUOZ010000001.1"/>
</dbReference>
<dbReference type="NCBIfam" id="NF002969">
    <property type="entry name" value="PRK03643.1"/>
    <property type="match status" value="1"/>
</dbReference>
<evidence type="ECO:0000313" key="5">
    <source>
        <dbReference type="EMBL" id="MFD2919220.1"/>
    </source>
</evidence>
<keyword evidence="6" id="KW-1185">Reference proteome</keyword>
<feature type="domain" description="Mannitol dehydrogenase C-terminal" evidence="4">
    <location>
        <begin position="286"/>
        <end position="491"/>
    </location>
</feature>
<name>A0ABW6A3Y8_9BACT</name>
<dbReference type="InterPro" id="IPR008927">
    <property type="entry name" value="6-PGluconate_DH-like_C_sf"/>
</dbReference>
<evidence type="ECO:0000259" key="3">
    <source>
        <dbReference type="Pfam" id="PF01232"/>
    </source>
</evidence>
<reference evidence="6" key="1">
    <citation type="journal article" date="2019" name="Int. J. Syst. Evol. Microbiol.">
        <title>The Global Catalogue of Microorganisms (GCM) 10K type strain sequencing project: providing services to taxonomists for standard genome sequencing and annotation.</title>
        <authorList>
            <consortium name="The Broad Institute Genomics Platform"/>
            <consortium name="The Broad Institute Genome Sequencing Center for Infectious Disease"/>
            <person name="Wu L."/>
            <person name="Ma J."/>
        </authorList>
    </citation>
    <scope>NUCLEOTIDE SEQUENCE [LARGE SCALE GENOMIC DNA]</scope>
    <source>
        <strain evidence="6">KCTC 23299</strain>
    </source>
</reference>
<dbReference type="Gene3D" id="3.40.50.720">
    <property type="entry name" value="NAD(P)-binding Rossmann-like Domain"/>
    <property type="match status" value="1"/>
</dbReference>
<sequence length="502" mass="56017">MQLTTKNIAQIKPQDGLIIPGENLFTLPEKVLQFGTGVLLRGLPDYFIDKANRAGIFNGRVAVVKSTATGGADAFDQQEGLYTLCVRGLQNGQQVEETIINSSISRVLAAKTEWSAILEIAASEALQVIISNTTEVGISLVEESIEQEPPSSFPAKLLAVLYHRYKAFNGDATKGLVVLPTELITDNGIKLQQIVLQLAAWNKLEEAFVQWLQESNYFCNTLVDRIVPGKLPAAEQEQTEAALGYTDELMIMSEVYRLWAIETDNEKVKEILSFSQADAGVVLTPDITKFKELKLRLLNGSHTFTCAYAIIQGFTTVKEAMNNEAFYQFIDGLMKEEIIPALDNKVVPTDEAITFANNVLDRYKNPYLEHKWLSIAVQYTSKMFMRNVPLIMGYAKNTGKVPEKMAVGFAAYLLLMNIDKNEQGEFEGQINDRTYTITCQYAQALSDKWKKHDEISDLVADILSDTTIWGGNNLLEVKGFEQAVKENVTTLIKQYFSSQVLT</sequence>
<proteinExistence type="predicted"/>
<dbReference type="SUPFAM" id="SSF48179">
    <property type="entry name" value="6-phosphogluconate dehydrogenase C-terminal domain-like"/>
    <property type="match status" value="1"/>
</dbReference>
<keyword evidence="1 5" id="KW-0560">Oxidoreductase</keyword>
<dbReference type="EC" id="1.1.1.58" evidence="5"/>
<evidence type="ECO:0000256" key="1">
    <source>
        <dbReference type="ARBA" id="ARBA00023002"/>
    </source>
</evidence>
<dbReference type="Gene3D" id="1.10.1040.10">
    <property type="entry name" value="N-(1-d-carboxylethyl)-l-norvaline Dehydrogenase, domain 2"/>
    <property type="match status" value="1"/>
</dbReference>
<feature type="domain" description="Mannitol dehydrogenase N-terminal" evidence="3">
    <location>
        <begin position="30"/>
        <end position="270"/>
    </location>
</feature>
<dbReference type="Pfam" id="PF08125">
    <property type="entry name" value="Mannitol_dh_C"/>
    <property type="match status" value="1"/>
</dbReference>
<dbReference type="PANTHER" id="PTHR30524">
    <property type="entry name" value="MANNITOL-1-PHOSPHATE 5-DEHYDROGENASE"/>
    <property type="match status" value="1"/>
</dbReference>
<dbReference type="InterPro" id="IPR036291">
    <property type="entry name" value="NAD(P)-bd_dom_sf"/>
</dbReference>
<evidence type="ECO:0000313" key="6">
    <source>
        <dbReference type="Proteomes" id="UP001597511"/>
    </source>
</evidence>
<dbReference type="SUPFAM" id="SSF51735">
    <property type="entry name" value="NAD(P)-binding Rossmann-fold domains"/>
    <property type="match status" value="1"/>
</dbReference>
<dbReference type="EMBL" id="JBHUOZ010000001">
    <property type="protein sequence ID" value="MFD2919220.1"/>
    <property type="molecule type" value="Genomic_DNA"/>
</dbReference>
<dbReference type="Pfam" id="PF01232">
    <property type="entry name" value="Mannitol_dh"/>
    <property type="match status" value="1"/>
</dbReference>
<accession>A0ABW6A3Y8</accession>
<dbReference type="PANTHER" id="PTHR30524:SF0">
    <property type="entry name" value="ALTRONATE OXIDOREDUCTASE-RELATED"/>
    <property type="match status" value="1"/>
</dbReference>
<keyword evidence="2" id="KW-0520">NAD</keyword>
<dbReference type="GO" id="GO:0009026">
    <property type="term" value="F:tagaturonate reductase activity"/>
    <property type="evidence" value="ECO:0007669"/>
    <property type="project" value="UniProtKB-EC"/>
</dbReference>
<comment type="caution">
    <text evidence="5">The sequence shown here is derived from an EMBL/GenBank/DDBJ whole genome shotgun (WGS) entry which is preliminary data.</text>
</comment>
<dbReference type="InterPro" id="IPR013131">
    <property type="entry name" value="Mannitol_DH_N"/>
</dbReference>
<organism evidence="5 6">
    <name type="scientific">Terrimonas rubra</name>
    <dbReference type="NCBI Taxonomy" id="1035890"/>
    <lineage>
        <taxon>Bacteria</taxon>
        <taxon>Pseudomonadati</taxon>
        <taxon>Bacteroidota</taxon>
        <taxon>Chitinophagia</taxon>
        <taxon>Chitinophagales</taxon>
        <taxon>Chitinophagaceae</taxon>
        <taxon>Terrimonas</taxon>
    </lineage>
</organism>
<protein>
    <submittedName>
        <fullName evidence="5">Tagaturonate reductase</fullName>
        <ecNumber evidence="5">1.1.1.58</ecNumber>
    </submittedName>
</protein>
<dbReference type="InterPro" id="IPR013118">
    <property type="entry name" value="Mannitol_DH_C"/>
</dbReference>
<gene>
    <name evidence="5" type="ORF">ACFS6H_05800</name>
</gene>
<evidence type="ECO:0000259" key="4">
    <source>
        <dbReference type="Pfam" id="PF08125"/>
    </source>
</evidence>
<dbReference type="Proteomes" id="UP001597511">
    <property type="component" value="Unassembled WGS sequence"/>
</dbReference>
<evidence type="ECO:0000256" key="2">
    <source>
        <dbReference type="ARBA" id="ARBA00023027"/>
    </source>
</evidence>
<dbReference type="InterPro" id="IPR013328">
    <property type="entry name" value="6PGD_dom2"/>
</dbReference>